<dbReference type="GeneID" id="42304002"/>
<sequence length="614" mass="68124">MGETAHSPISLLIVISVAFLVPILLQRLRWTMIPVVVAEILAGMILGKSGMNIVQEDSWLAILSLLGLIFLMFLSGLEIDFDAFSQKRKEKTNPFVIASIAFLLVFGASFLVSLGLKGLDIIEQTFFMTLIISTISLGVVVPVLKERRIMETPLGQTILLIAVISDFVTMILLAVFVSLQSDNSAQSLLLLVLFAVAFVLYRILRRFRQAPILEKLSTGTVQLGTRGVFLLIILFVALAENMGAENIIGAFLAGVIVSMLAPRKEFVHQLDAFGYGFLIPIFFVMVGVKLDLWALIQDPKVYIFIPLLLISLYVSKVIPLLILRRWFNWKETLGSGMLLTSTLSLVIAAAALALQKDMIDQSLHDGLILVAILSCFISPVAFNRLVPVKDSSPATSVGMVGLNVITMPVALEVQKAGFDVELYTQKQQIKENKDVIQNNDVFYNKFQAIKFVDDFAAQTMEAQKFFERDILVFASGDDNINMQLALHAKSWGEKQIIVRMENPERHHEVRENGFILFSTLFSTSTLLKAQIEAPNAIDLIARAEDAVQTLVMGNRSYHEVQLGQLPFLGDVLILRIYRNNDSIIPHGNTRLQLGDRLLVTGSLESLASLETELS</sequence>
<feature type="transmembrane region" description="Helical" evidence="9">
    <location>
        <begin position="302"/>
        <end position="323"/>
    </location>
</feature>
<keyword evidence="3" id="KW-0813">Transport</keyword>
<keyword evidence="8 9" id="KW-0472">Membrane</keyword>
<feature type="transmembrane region" description="Helical" evidence="9">
    <location>
        <begin position="185"/>
        <end position="204"/>
    </location>
</feature>
<evidence type="ECO:0000313" key="11">
    <source>
        <dbReference type="EMBL" id="KON94457.1"/>
    </source>
</evidence>
<dbReference type="Pfam" id="PF02080">
    <property type="entry name" value="TrkA_C"/>
    <property type="match status" value="1"/>
</dbReference>
<dbReference type="SUPFAM" id="SSF116726">
    <property type="entry name" value="TrkA C-terminal domain-like"/>
    <property type="match status" value="1"/>
</dbReference>
<dbReference type="Gene3D" id="1.20.1530.20">
    <property type="match status" value="1"/>
</dbReference>
<evidence type="ECO:0000256" key="2">
    <source>
        <dbReference type="ARBA" id="ARBA00005551"/>
    </source>
</evidence>
<reference evidence="11 13" key="1">
    <citation type="submission" date="2015-07" db="EMBL/GenBank/DDBJ databases">
        <title>Fjat-14205 dsm 2895.</title>
        <authorList>
            <person name="Liu B."/>
            <person name="Wang J."/>
            <person name="Zhu Y."/>
            <person name="Liu G."/>
            <person name="Chen Q."/>
            <person name="Chen Z."/>
            <person name="Lan J."/>
            <person name="Che J."/>
            <person name="Ge C."/>
            <person name="Shi H."/>
            <person name="Pan Z."/>
            <person name="Liu X."/>
        </authorList>
    </citation>
    <scope>NUCLEOTIDE SEQUENCE [LARGE SCALE GENOMIC DNA]</scope>
    <source>
        <strain evidence="11 13">DSM 2895</strain>
    </source>
</reference>
<proteinExistence type="inferred from homology"/>
<dbReference type="GO" id="GO:1902600">
    <property type="term" value="P:proton transmembrane transport"/>
    <property type="evidence" value="ECO:0007669"/>
    <property type="project" value="InterPro"/>
</dbReference>
<feature type="transmembrane region" description="Helical" evidence="9">
    <location>
        <begin position="216"/>
        <end position="238"/>
    </location>
</feature>
<dbReference type="InterPro" id="IPR006153">
    <property type="entry name" value="Cation/H_exchanger_TM"/>
</dbReference>
<dbReference type="Proteomes" id="UP000182836">
    <property type="component" value="Unassembled WGS sequence"/>
</dbReference>
<dbReference type="Proteomes" id="UP000037269">
    <property type="component" value="Unassembled WGS sequence"/>
</dbReference>
<dbReference type="InterPro" id="IPR036291">
    <property type="entry name" value="NAD(P)-bd_dom_sf"/>
</dbReference>
<feature type="transmembrane region" description="Helical" evidence="9">
    <location>
        <begin position="273"/>
        <end position="296"/>
    </location>
</feature>
<gene>
    <name evidence="11" type="ORF">AF333_02090</name>
    <name evidence="12" type="ORF">SAMN04487909_15415</name>
</gene>
<dbReference type="EMBL" id="FNED01000054">
    <property type="protein sequence ID" value="SDK41870.1"/>
    <property type="molecule type" value="Genomic_DNA"/>
</dbReference>
<dbReference type="PATRIC" id="fig|47500.8.peg.530"/>
<dbReference type="PANTHER" id="PTHR43562:SF1">
    <property type="entry name" value="NA(+)_H(+) ANTIPORTER YJBQ-RELATED"/>
    <property type="match status" value="1"/>
</dbReference>
<dbReference type="GO" id="GO:0015297">
    <property type="term" value="F:antiporter activity"/>
    <property type="evidence" value="ECO:0007669"/>
    <property type="project" value="UniProtKB-KW"/>
</dbReference>
<evidence type="ECO:0000256" key="1">
    <source>
        <dbReference type="ARBA" id="ARBA00004141"/>
    </source>
</evidence>
<dbReference type="InterPro" id="IPR006037">
    <property type="entry name" value="RCK_C"/>
</dbReference>
<dbReference type="GO" id="GO:0006813">
    <property type="term" value="P:potassium ion transport"/>
    <property type="evidence" value="ECO:0007669"/>
    <property type="project" value="InterPro"/>
</dbReference>
<feature type="transmembrane region" description="Helical" evidence="9">
    <location>
        <begin position="366"/>
        <end position="386"/>
    </location>
</feature>
<feature type="transmembrane region" description="Helical" evidence="9">
    <location>
        <begin position="157"/>
        <end position="179"/>
    </location>
</feature>
<dbReference type="Pfam" id="PF00999">
    <property type="entry name" value="Na_H_Exchanger"/>
    <property type="match status" value="1"/>
</dbReference>
<dbReference type="GO" id="GO:0008324">
    <property type="term" value="F:monoatomic cation transmembrane transporter activity"/>
    <property type="evidence" value="ECO:0007669"/>
    <property type="project" value="InterPro"/>
</dbReference>
<organism evidence="11 13">
    <name type="scientific">Aneurinibacillus migulanus</name>
    <name type="common">Bacillus migulanus</name>
    <dbReference type="NCBI Taxonomy" id="47500"/>
    <lineage>
        <taxon>Bacteria</taxon>
        <taxon>Bacillati</taxon>
        <taxon>Bacillota</taxon>
        <taxon>Bacilli</taxon>
        <taxon>Bacillales</taxon>
        <taxon>Paenibacillaceae</taxon>
        <taxon>Aneurinibacillus group</taxon>
        <taxon>Aneurinibacillus</taxon>
    </lineage>
</organism>
<dbReference type="PROSITE" id="PS51202">
    <property type="entry name" value="RCK_C"/>
    <property type="match status" value="1"/>
</dbReference>
<keyword evidence="13" id="KW-1185">Reference proteome</keyword>
<dbReference type="Gene3D" id="3.40.50.720">
    <property type="entry name" value="NAD(P)-binding Rossmann-like Domain"/>
    <property type="match status" value="1"/>
</dbReference>
<dbReference type="InterPro" id="IPR036721">
    <property type="entry name" value="RCK_C_sf"/>
</dbReference>
<dbReference type="SUPFAM" id="SSF51735">
    <property type="entry name" value="NAD(P)-binding Rossmann-fold domains"/>
    <property type="match status" value="1"/>
</dbReference>
<evidence type="ECO:0000313" key="14">
    <source>
        <dbReference type="Proteomes" id="UP000182836"/>
    </source>
</evidence>
<dbReference type="RefSeq" id="WP_043066508.1">
    <property type="nucleotide sequence ID" value="NZ_BJOA01000205.1"/>
</dbReference>
<evidence type="ECO:0000313" key="13">
    <source>
        <dbReference type="Proteomes" id="UP000037269"/>
    </source>
</evidence>
<feature type="transmembrane region" description="Helical" evidence="9">
    <location>
        <begin position="6"/>
        <end position="25"/>
    </location>
</feature>
<evidence type="ECO:0000313" key="12">
    <source>
        <dbReference type="EMBL" id="SDK41870.1"/>
    </source>
</evidence>
<dbReference type="Gene3D" id="3.30.70.1450">
    <property type="entry name" value="Regulator of K+ conductance, C-terminal domain"/>
    <property type="match status" value="1"/>
</dbReference>
<keyword evidence="7" id="KW-0406">Ion transport</keyword>
<evidence type="ECO:0000256" key="5">
    <source>
        <dbReference type="ARBA" id="ARBA00022692"/>
    </source>
</evidence>
<evidence type="ECO:0000256" key="3">
    <source>
        <dbReference type="ARBA" id="ARBA00022448"/>
    </source>
</evidence>
<dbReference type="AlphaFoldDB" id="A0A0D1Y794"/>
<feature type="transmembrane region" description="Helical" evidence="9">
    <location>
        <begin position="30"/>
        <end position="47"/>
    </location>
</feature>
<dbReference type="OrthoDB" id="9793589at2"/>
<feature type="transmembrane region" description="Helical" evidence="9">
    <location>
        <begin position="93"/>
        <end position="114"/>
    </location>
</feature>
<feature type="transmembrane region" description="Helical" evidence="9">
    <location>
        <begin position="335"/>
        <end position="354"/>
    </location>
</feature>
<name>A0A0D1Y794_ANEMI</name>
<evidence type="ECO:0000256" key="9">
    <source>
        <dbReference type="SAM" id="Phobius"/>
    </source>
</evidence>
<reference evidence="12 14" key="2">
    <citation type="submission" date="2016-10" db="EMBL/GenBank/DDBJ databases">
        <authorList>
            <person name="de Groot N.N."/>
        </authorList>
    </citation>
    <scope>NUCLEOTIDE SEQUENCE [LARGE SCALE GENOMIC DNA]</scope>
    <source>
        <strain evidence="12 14">DSM 2895</strain>
    </source>
</reference>
<feature type="transmembrane region" description="Helical" evidence="9">
    <location>
        <begin position="59"/>
        <end position="81"/>
    </location>
</feature>
<dbReference type="InterPro" id="IPR038770">
    <property type="entry name" value="Na+/solute_symporter_sf"/>
</dbReference>
<feature type="transmembrane region" description="Helical" evidence="9">
    <location>
        <begin position="244"/>
        <end position="261"/>
    </location>
</feature>
<evidence type="ECO:0000259" key="10">
    <source>
        <dbReference type="PROSITE" id="PS51202"/>
    </source>
</evidence>
<evidence type="ECO:0000256" key="7">
    <source>
        <dbReference type="ARBA" id="ARBA00023065"/>
    </source>
</evidence>
<dbReference type="PANTHER" id="PTHR43562">
    <property type="entry name" value="NAPA-TYPE SODIUM/HYDROGEN ANTIPORTER"/>
    <property type="match status" value="1"/>
</dbReference>
<protein>
    <submittedName>
        <fullName evidence="12">Monovalent cation:H+ antiporter-2, CPA2 family</fullName>
    </submittedName>
</protein>
<keyword evidence="5 9" id="KW-0812">Transmembrane</keyword>
<feature type="domain" description="RCK C-terminal" evidence="10">
    <location>
        <begin position="534"/>
        <end position="614"/>
    </location>
</feature>
<dbReference type="STRING" id="47500.AF333_02090"/>
<dbReference type="GO" id="GO:0016020">
    <property type="term" value="C:membrane"/>
    <property type="evidence" value="ECO:0007669"/>
    <property type="project" value="UniProtKB-SubCell"/>
</dbReference>
<feature type="transmembrane region" description="Helical" evidence="9">
    <location>
        <begin position="126"/>
        <end position="145"/>
    </location>
</feature>
<keyword evidence="6 9" id="KW-1133">Transmembrane helix</keyword>
<accession>A0A0D1Y794</accession>
<evidence type="ECO:0000256" key="8">
    <source>
        <dbReference type="ARBA" id="ARBA00023136"/>
    </source>
</evidence>
<evidence type="ECO:0000256" key="6">
    <source>
        <dbReference type="ARBA" id="ARBA00022989"/>
    </source>
</evidence>
<comment type="similarity">
    <text evidence="2">Belongs to the monovalent cation:proton antiporter 2 (CPA2) transporter (TC 2.A.37) family.</text>
</comment>
<dbReference type="EMBL" id="LGUG01000004">
    <property type="protein sequence ID" value="KON94457.1"/>
    <property type="molecule type" value="Genomic_DNA"/>
</dbReference>
<keyword evidence="4" id="KW-0050">Antiport</keyword>
<evidence type="ECO:0000256" key="4">
    <source>
        <dbReference type="ARBA" id="ARBA00022449"/>
    </source>
</evidence>
<comment type="subcellular location">
    <subcellularLocation>
        <location evidence="1">Membrane</location>
        <topology evidence="1">Multi-pass membrane protein</topology>
    </subcellularLocation>
</comment>